<dbReference type="Proteomes" id="UP000037558">
    <property type="component" value="Unassembled WGS sequence"/>
</dbReference>
<accession>A0A0M0KT15</accession>
<protein>
    <submittedName>
        <fullName evidence="1">Uncharacterized protein</fullName>
    </submittedName>
</protein>
<keyword evidence="2" id="KW-1185">Reference proteome</keyword>
<gene>
    <name evidence="1" type="ORF">AMD01_18785</name>
</gene>
<dbReference type="AlphaFoldDB" id="A0A0M0KT15"/>
<comment type="caution">
    <text evidence="1">The sequence shown here is derived from an EMBL/GenBank/DDBJ whole genome shotgun (WGS) entry which is preliminary data.</text>
</comment>
<proteinExistence type="predicted"/>
<dbReference type="RefSeq" id="WP_157052792.1">
    <property type="nucleotide sequence ID" value="NZ_JAUBKI010000012.1"/>
</dbReference>
<dbReference type="EMBL" id="LILC01000027">
    <property type="protein sequence ID" value="KOO41955.1"/>
    <property type="molecule type" value="Genomic_DNA"/>
</dbReference>
<name>A0A0M0KT15_9BACI</name>
<organism evidence="1 2">
    <name type="scientific">Priestia koreensis</name>
    <dbReference type="NCBI Taxonomy" id="284581"/>
    <lineage>
        <taxon>Bacteria</taxon>
        <taxon>Bacillati</taxon>
        <taxon>Bacillota</taxon>
        <taxon>Bacilli</taxon>
        <taxon>Bacillales</taxon>
        <taxon>Bacillaceae</taxon>
        <taxon>Priestia</taxon>
    </lineage>
</organism>
<sequence>MNKTLEELQKRVKAEHKDVAKFAQHVFDELDKKSEEHRLLVAANAIAGISPDGELEKLYRDLSNEMKRTIIDVLKKTTQDFEHQGDKYWDKNFKDGVAE</sequence>
<dbReference type="PATRIC" id="fig|284581.3.peg.32"/>
<evidence type="ECO:0000313" key="1">
    <source>
        <dbReference type="EMBL" id="KOO41955.1"/>
    </source>
</evidence>
<reference evidence="2" key="1">
    <citation type="submission" date="2015-08" db="EMBL/GenBank/DDBJ databases">
        <title>Fjat-14210 dsm16467.</title>
        <authorList>
            <person name="Liu B."/>
            <person name="Wang J."/>
            <person name="Zhu Y."/>
            <person name="Liu G."/>
            <person name="Chen Q."/>
            <person name="Chen Z."/>
            <person name="Lan J."/>
            <person name="Che J."/>
            <person name="Ge C."/>
            <person name="Shi H."/>
            <person name="Pan Z."/>
            <person name="Liu X."/>
        </authorList>
    </citation>
    <scope>NUCLEOTIDE SEQUENCE [LARGE SCALE GENOMIC DNA]</scope>
    <source>
        <strain evidence="2">DSM 16467</strain>
    </source>
</reference>
<evidence type="ECO:0000313" key="2">
    <source>
        <dbReference type="Proteomes" id="UP000037558"/>
    </source>
</evidence>
<dbReference type="OrthoDB" id="2874037at2"/>